<dbReference type="AlphaFoldDB" id="A0A9D1MK91"/>
<reference evidence="2" key="1">
    <citation type="submission" date="2020-10" db="EMBL/GenBank/DDBJ databases">
        <authorList>
            <person name="Gilroy R."/>
        </authorList>
    </citation>
    <scope>NUCLEOTIDE SEQUENCE</scope>
    <source>
        <strain evidence="2">CHK195-12923</strain>
    </source>
</reference>
<evidence type="ECO:0000313" key="2">
    <source>
        <dbReference type="EMBL" id="HIU61593.1"/>
    </source>
</evidence>
<proteinExistence type="predicted"/>
<dbReference type="Proteomes" id="UP000824110">
    <property type="component" value="Unassembled WGS sequence"/>
</dbReference>
<sequence>MDSVNSGVACDVRNCKYNSQGKNCTLNKIQIGCGSEECTCCESFSEKNY</sequence>
<protein>
    <submittedName>
        <fullName evidence="2">DUF1540 domain-containing protein</fullName>
    </submittedName>
</protein>
<gene>
    <name evidence="2" type="ORF">IAB69_02980</name>
</gene>
<reference evidence="2" key="2">
    <citation type="journal article" date="2021" name="PeerJ">
        <title>Extensive microbial diversity within the chicken gut microbiome revealed by metagenomics and culture.</title>
        <authorList>
            <person name="Gilroy R."/>
            <person name="Ravi A."/>
            <person name="Getino M."/>
            <person name="Pursley I."/>
            <person name="Horton D.L."/>
            <person name="Alikhan N.F."/>
            <person name="Baker D."/>
            <person name="Gharbi K."/>
            <person name="Hall N."/>
            <person name="Watson M."/>
            <person name="Adriaenssens E.M."/>
            <person name="Foster-Nyarko E."/>
            <person name="Jarju S."/>
            <person name="Secka A."/>
            <person name="Antonio M."/>
            <person name="Oren A."/>
            <person name="Chaudhuri R.R."/>
            <person name="La Ragione R."/>
            <person name="Hildebrand F."/>
            <person name="Pallen M.J."/>
        </authorList>
    </citation>
    <scope>NUCLEOTIDE SEQUENCE</scope>
    <source>
        <strain evidence="2">CHK195-12923</strain>
    </source>
</reference>
<name>A0A9D1MK91_9FIRM</name>
<accession>A0A9D1MK91</accession>
<evidence type="ECO:0000313" key="3">
    <source>
        <dbReference type="Proteomes" id="UP000824110"/>
    </source>
</evidence>
<dbReference type="InterPro" id="IPR011437">
    <property type="entry name" value="DUF1540"/>
</dbReference>
<dbReference type="EMBL" id="DVNE01000027">
    <property type="protein sequence ID" value="HIU61593.1"/>
    <property type="molecule type" value="Genomic_DNA"/>
</dbReference>
<comment type="caution">
    <text evidence="2">The sequence shown here is derived from an EMBL/GenBank/DDBJ whole genome shotgun (WGS) entry which is preliminary data.</text>
</comment>
<dbReference type="Pfam" id="PF07561">
    <property type="entry name" value="DUF1540"/>
    <property type="match status" value="1"/>
</dbReference>
<organism evidence="2 3">
    <name type="scientific">Candidatus Coproplasma excrementigallinarum</name>
    <dbReference type="NCBI Taxonomy" id="2840747"/>
    <lineage>
        <taxon>Bacteria</taxon>
        <taxon>Bacillati</taxon>
        <taxon>Bacillota</taxon>
        <taxon>Clostridia</taxon>
        <taxon>Eubacteriales</taxon>
        <taxon>Candidatus Coproplasma</taxon>
    </lineage>
</organism>
<feature type="domain" description="DUF1540" evidence="1">
    <location>
        <begin position="8"/>
        <end position="44"/>
    </location>
</feature>
<evidence type="ECO:0000259" key="1">
    <source>
        <dbReference type="Pfam" id="PF07561"/>
    </source>
</evidence>